<dbReference type="Proteomes" id="UP001592582">
    <property type="component" value="Unassembled WGS sequence"/>
</dbReference>
<dbReference type="Gene3D" id="3.30.565.10">
    <property type="entry name" value="Histidine kinase-like ATPase, C-terminal domain"/>
    <property type="match status" value="1"/>
</dbReference>
<evidence type="ECO:0000313" key="11">
    <source>
        <dbReference type="EMBL" id="MFC1407931.1"/>
    </source>
</evidence>
<feature type="compositionally biased region" description="Low complexity" evidence="8">
    <location>
        <begin position="776"/>
        <end position="785"/>
    </location>
</feature>
<evidence type="ECO:0000256" key="9">
    <source>
        <dbReference type="SAM" id="Phobius"/>
    </source>
</evidence>
<organism evidence="11 12">
    <name type="scientific">Streptacidiphilus alkalitolerans</name>
    <dbReference type="NCBI Taxonomy" id="3342712"/>
    <lineage>
        <taxon>Bacteria</taxon>
        <taxon>Bacillati</taxon>
        <taxon>Actinomycetota</taxon>
        <taxon>Actinomycetes</taxon>
        <taxon>Kitasatosporales</taxon>
        <taxon>Streptomycetaceae</taxon>
        <taxon>Streptacidiphilus</taxon>
    </lineage>
</organism>
<evidence type="ECO:0000259" key="10">
    <source>
        <dbReference type="PROSITE" id="PS50109"/>
    </source>
</evidence>
<keyword evidence="9" id="KW-0472">Membrane</keyword>
<evidence type="ECO:0000256" key="7">
    <source>
        <dbReference type="ARBA" id="ARBA00022989"/>
    </source>
</evidence>
<accession>A0ABV6V2S6</accession>
<dbReference type="EC" id="2.7.13.3" evidence="2"/>
<keyword evidence="4" id="KW-0808">Transferase</keyword>
<evidence type="ECO:0000256" key="6">
    <source>
        <dbReference type="ARBA" id="ARBA00022777"/>
    </source>
</evidence>
<dbReference type="Pfam" id="PF08376">
    <property type="entry name" value="NIT"/>
    <property type="match status" value="1"/>
</dbReference>
<gene>
    <name evidence="11" type="ORF">ACEZDG_01405</name>
</gene>
<evidence type="ECO:0000256" key="5">
    <source>
        <dbReference type="ARBA" id="ARBA00022692"/>
    </source>
</evidence>
<feature type="compositionally biased region" description="Basic and acidic residues" evidence="8">
    <location>
        <begin position="795"/>
        <end position="804"/>
    </location>
</feature>
<evidence type="ECO:0000256" key="8">
    <source>
        <dbReference type="SAM" id="MobiDB-lite"/>
    </source>
</evidence>
<feature type="region of interest" description="Disordered" evidence="8">
    <location>
        <begin position="687"/>
        <end position="826"/>
    </location>
</feature>
<comment type="catalytic activity">
    <reaction evidence="1">
        <text>ATP + protein L-histidine = ADP + protein N-phospho-L-histidine.</text>
        <dbReference type="EC" id="2.7.13.3"/>
    </reaction>
</comment>
<dbReference type="InterPro" id="IPR036890">
    <property type="entry name" value="HATPase_C_sf"/>
</dbReference>
<dbReference type="PANTHER" id="PTHR45436">
    <property type="entry name" value="SENSOR HISTIDINE KINASE YKOH"/>
    <property type="match status" value="1"/>
</dbReference>
<feature type="compositionally biased region" description="Basic and acidic residues" evidence="8">
    <location>
        <begin position="712"/>
        <end position="732"/>
    </location>
</feature>
<evidence type="ECO:0000256" key="3">
    <source>
        <dbReference type="ARBA" id="ARBA00022553"/>
    </source>
</evidence>
<evidence type="ECO:0000313" key="12">
    <source>
        <dbReference type="Proteomes" id="UP001592582"/>
    </source>
</evidence>
<dbReference type="Pfam" id="PF02518">
    <property type="entry name" value="HATPase_c"/>
    <property type="match status" value="1"/>
</dbReference>
<keyword evidence="6" id="KW-0418">Kinase</keyword>
<dbReference type="PANTHER" id="PTHR45436:SF5">
    <property type="entry name" value="SENSOR HISTIDINE KINASE TRCS"/>
    <property type="match status" value="1"/>
</dbReference>
<sequence>MRSPGDPAPTGPDSPPRPRPAHAGPPADEFAALQAGRPPAAGAGPVRPLRVRLRPRTVRARVVALLMVPVVSLMALWGFATVTSAQDVAALIRLRQVNALLLTPVDGVVTATQAERTAAAVAAAAPRADRTAALRDRGRATDAALATLDHDVAVGAAEISGLGSTLPGRLAALRTAAAGLPALRARTAAGTAGWPEVMAGYGGVVSAAFGVDGALGGVRDSSVGSDPRVLLELARARDLLGREDAAVQSALAAGRMTAGQDQEFTGAAYGRQVLTAAAVPDLRPADRDGYLAVGRSSAATTLLALERAVRRSGPGQELGRTVPAGLWADTAASLEHRYAAVESAAGAGAAAGADPYRLAVFTRNGAAVLLGLLAVLLSLLISVRIGRRLVVELAELRNSALDLADRRLPESIRRLRAGEDVDIDAEAPDRDPGVDELGQVGAALHTVQRAALQAAVERAEVLSGISGVFVNLARRSQVLVHRQLALLDTMERRTEDPAELEDLFRLDHLTTRMRRHAEGLIILSGAAPGRAWRRSVPLLDVVRSAVAEVEEFSRVEVRPLPRVSVVGTAVADLVHLVAELVENATSFSPPHTKVLVSGERVGVGYALDIEDRGLGMSSGAVAEANRRIAEGQQADLFDSNQLGLFVVSRLARRHGVRVSLRTSPYGGTTAVLLLPMSVLTVEEPDRTAPAAAPWSAPRSVPRQAAPRSVPDAGRRDVPKLERAAEHEPERAAEPQPAPRPAARPEPDPRPQPEPQPHPAAVRTADADELPRRIRQASLAAPLREAPAPEPRPGGRGRDRVRSPESARATMSAMADGWSRGRTDDLE</sequence>
<evidence type="ECO:0000256" key="2">
    <source>
        <dbReference type="ARBA" id="ARBA00012438"/>
    </source>
</evidence>
<dbReference type="InterPro" id="IPR005467">
    <property type="entry name" value="His_kinase_dom"/>
</dbReference>
<feature type="transmembrane region" description="Helical" evidence="9">
    <location>
        <begin position="62"/>
        <end position="80"/>
    </location>
</feature>
<evidence type="ECO:0000256" key="4">
    <source>
        <dbReference type="ARBA" id="ARBA00022679"/>
    </source>
</evidence>
<name>A0ABV6V2S6_9ACTN</name>
<reference evidence="11 12" key="1">
    <citation type="submission" date="2024-09" db="EMBL/GenBank/DDBJ databases">
        <authorList>
            <person name="Lee S.D."/>
        </authorList>
    </citation>
    <scope>NUCLEOTIDE SEQUENCE [LARGE SCALE GENOMIC DNA]</scope>
    <source>
        <strain evidence="11 12">N1-1</strain>
    </source>
</reference>
<comment type="caution">
    <text evidence="11">The sequence shown here is derived from an EMBL/GenBank/DDBJ whole genome shotgun (WGS) entry which is preliminary data.</text>
</comment>
<keyword evidence="12" id="KW-1185">Reference proteome</keyword>
<dbReference type="RefSeq" id="WP_380501285.1">
    <property type="nucleotide sequence ID" value="NZ_JBHEZX010000001.1"/>
</dbReference>
<dbReference type="InterPro" id="IPR050428">
    <property type="entry name" value="TCS_sensor_his_kinase"/>
</dbReference>
<dbReference type="PROSITE" id="PS50109">
    <property type="entry name" value="HIS_KIN"/>
    <property type="match status" value="1"/>
</dbReference>
<protein>
    <recommendedName>
        <fullName evidence="2">histidine kinase</fullName>
        <ecNumber evidence="2">2.7.13.3</ecNumber>
    </recommendedName>
</protein>
<proteinExistence type="predicted"/>
<dbReference type="InterPro" id="IPR003594">
    <property type="entry name" value="HATPase_dom"/>
</dbReference>
<feature type="compositionally biased region" description="Low complexity" evidence="8">
    <location>
        <begin position="688"/>
        <end position="702"/>
    </location>
</feature>
<dbReference type="EMBL" id="JBHEZX010000001">
    <property type="protein sequence ID" value="MFC1407931.1"/>
    <property type="molecule type" value="Genomic_DNA"/>
</dbReference>
<feature type="compositionally biased region" description="Pro residues" evidence="8">
    <location>
        <begin position="1"/>
        <end position="18"/>
    </location>
</feature>
<dbReference type="InterPro" id="IPR013587">
    <property type="entry name" value="Nitrate/nitrite_sensing"/>
</dbReference>
<feature type="region of interest" description="Disordered" evidence="8">
    <location>
        <begin position="1"/>
        <end position="27"/>
    </location>
</feature>
<keyword evidence="7 9" id="KW-1133">Transmembrane helix</keyword>
<keyword evidence="3" id="KW-0597">Phosphoprotein</keyword>
<dbReference type="SMART" id="SM00387">
    <property type="entry name" value="HATPase_c"/>
    <property type="match status" value="1"/>
</dbReference>
<feature type="domain" description="Histidine kinase" evidence="10">
    <location>
        <begin position="573"/>
        <end position="678"/>
    </location>
</feature>
<evidence type="ECO:0000256" key="1">
    <source>
        <dbReference type="ARBA" id="ARBA00000085"/>
    </source>
</evidence>
<keyword evidence="5 9" id="KW-0812">Transmembrane</keyword>
<dbReference type="SUPFAM" id="SSF55874">
    <property type="entry name" value="ATPase domain of HSP90 chaperone/DNA topoisomerase II/histidine kinase"/>
    <property type="match status" value="1"/>
</dbReference>